<evidence type="ECO:0000256" key="1">
    <source>
        <dbReference type="SAM" id="MobiDB-lite"/>
    </source>
</evidence>
<evidence type="ECO:0000313" key="2">
    <source>
        <dbReference type="EMBL" id="CPT61513.1"/>
    </source>
</evidence>
<dbReference type="RefSeq" id="WP_131726592.1">
    <property type="nucleotide sequence ID" value="NZ_JAMLDB010000024.1"/>
</dbReference>
<dbReference type="EMBL" id="CSUW01000012">
    <property type="protein sequence ID" value="CPT61513.1"/>
    <property type="molecule type" value="Genomic_DNA"/>
</dbReference>
<protein>
    <submittedName>
        <fullName evidence="2">Transposase</fullName>
    </submittedName>
</protein>
<sequence length="78" mass="9015">MQDIRRYSTPPQLDQPPDRHHLEAPLKKIHRYKLIIVDEADRIPFAHAAANLVCQLDERDVLATHSCRTRDSCLSQSI</sequence>
<comment type="caution">
    <text evidence="2">The sequence shown here is derived from an EMBL/GenBank/DDBJ whole genome shotgun (WGS) entry which is preliminary data.</text>
</comment>
<feature type="region of interest" description="Disordered" evidence="1">
    <location>
        <begin position="1"/>
        <end position="20"/>
    </location>
</feature>
<dbReference type="AlphaFoldDB" id="A0AB33TBF3"/>
<gene>
    <name evidence="2" type="ORF">ERS075527_04649</name>
</gene>
<evidence type="ECO:0000313" key="3">
    <source>
        <dbReference type="Proteomes" id="UP000038487"/>
    </source>
</evidence>
<reference evidence="2 3" key="1">
    <citation type="submission" date="2015-03" db="EMBL/GenBank/DDBJ databases">
        <authorList>
            <consortium name="Pathogen Informatics"/>
            <person name="Murphy D."/>
        </authorList>
    </citation>
    <scope>NUCLEOTIDE SEQUENCE [LARGE SCALE GENOMIC DNA]</scope>
    <source>
        <strain evidence="2 3">PAP036</strain>
    </source>
</reference>
<organism evidence="2 3">
    <name type="scientific">Mycobacteroides abscessus</name>
    <dbReference type="NCBI Taxonomy" id="36809"/>
    <lineage>
        <taxon>Bacteria</taxon>
        <taxon>Bacillati</taxon>
        <taxon>Actinomycetota</taxon>
        <taxon>Actinomycetes</taxon>
        <taxon>Mycobacteriales</taxon>
        <taxon>Mycobacteriaceae</taxon>
        <taxon>Mycobacteroides</taxon>
    </lineage>
</organism>
<accession>A0AB33TBF3</accession>
<dbReference type="Proteomes" id="UP000038487">
    <property type="component" value="Unassembled WGS sequence"/>
</dbReference>
<name>A0AB33TBF3_9MYCO</name>
<proteinExistence type="predicted"/>